<dbReference type="InterPro" id="IPR011008">
    <property type="entry name" value="Dimeric_a/b-barrel"/>
</dbReference>
<feature type="domain" description="DUF1330" evidence="1">
    <location>
        <begin position="2"/>
        <end position="87"/>
    </location>
</feature>
<dbReference type="EMBL" id="CP030050">
    <property type="protein sequence ID" value="QOZ67356.1"/>
    <property type="molecule type" value="Genomic_DNA"/>
</dbReference>
<dbReference type="KEGG" id="barh:WN72_14335"/>
<accession>A0AAE7NL97</accession>
<dbReference type="Proteomes" id="UP000594015">
    <property type="component" value="Chromosome"/>
</dbReference>
<organism evidence="2 3">
    <name type="scientific">Bradyrhizobium arachidis</name>
    <dbReference type="NCBI Taxonomy" id="858423"/>
    <lineage>
        <taxon>Bacteria</taxon>
        <taxon>Pseudomonadati</taxon>
        <taxon>Pseudomonadota</taxon>
        <taxon>Alphaproteobacteria</taxon>
        <taxon>Hyphomicrobiales</taxon>
        <taxon>Nitrobacteraceae</taxon>
        <taxon>Bradyrhizobium</taxon>
    </lineage>
</organism>
<evidence type="ECO:0000313" key="3">
    <source>
        <dbReference type="Proteomes" id="UP000594015"/>
    </source>
</evidence>
<dbReference type="RefSeq" id="WP_092214505.1">
    <property type="nucleotide sequence ID" value="NZ_CP030050.1"/>
</dbReference>
<evidence type="ECO:0000313" key="2">
    <source>
        <dbReference type="EMBL" id="QOZ67356.1"/>
    </source>
</evidence>
<gene>
    <name evidence="2" type="ORF">WN72_14335</name>
</gene>
<dbReference type="PANTHER" id="PTHR41521:SF4">
    <property type="entry name" value="BLR0684 PROTEIN"/>
    <property type="match status" value="1"/>
</dbReference>
<evidence type="ECO:0000259" key="1">
    <source>
        <dbReference type="Pfam" id="PF07045"/>
    </source>
</evidence>
<dbReference type="InterPro" id="IPR010753">
    <property type="entry name" value="DUF1330"/>
</dbReference>
<dbReference type="Pfam" id="PF07045">
    <property type="entry name" value="DUF1330"/>
    <property type="match status" value="1"/>
</dbReference>
<dbReference type="SUPFAM" id="SSF54909">
    <property type="entry name" value="Dimeric alpha+beta barrel"/>
    <property type="match status" value="1"/>
</dbReference>
<protein>
    <submittedName>
        <fullName evidence="2">DUF1330 domain-containing protein</fullName>
    </submittedName>
</protein>
<sequence>MPAYVVGLHQITNPSKFEEYKAKIGPMVAQYGGRYLTRGENLEMPEGSHWVPERVVVIEFPNMAAIKAWYASPEYQPLIELRKACQSENDMTFFMDGI</sequence>
<name>A0AAE7NL97_9BRAD</name>
<reference evidence="2 3" key="1">
    <citation type="submission" date="2018-06" db="EMBL/GenBank/DDBJ databases">
        <title>Comparative genomics of Bradyrhizobium nodulating Arachidis hypogaea.</title>
        <authorList>
            <person name="Li Y."/>
        </authorList>
    </citation>
    <scope>NUCLEOTIDE SEQUENCE [LARGE SCALE GENOMIC DNA]</scope>
    <source>
        <strain evidence="2 3">CCBAU 051107</strain>
    </source>
</reference>
<dbReference type="AlphaFoldDB" id="A0AAE7NL97"/>
<dbReference type="PANTHER" id="PTHR41521">
    <property type="match status" value="1"/>
</dbReference>
<dbReference type="Gene3D" id="3.30.70.100">
    <property type="match status" value="1"/>
</dbReference>
<proteinExistence type="predicted"/>